<evidence type="ECO:0000313" key="2">
    <source>
        <dbReference type="EMBL" id="MCP2170393.1"/>
    </source>
</evidence>
<reference evidence="2" key="1">
    <citation type="submission" date="2022-06" db="EMBL/GenBank/DDBJ databases">
        <title>Genomic Encyclopedia of Archaeal and Bacterial Type Strains, Phase II (KMG-II): from individual species to whole genera.</title>
        <authorList>
            <person name="Goeker M."/>
        </authorList>
    </citation>
    <scope>NUCLEOTIDE SEQUENCE</scope>
    <source>
        <strain evidence="2">DSM 43935</strain>
    </source>
</reference>
<proteinExistence type="predicted"/>
<feature type="signal peptide" evidence="1">
    <location>
        <begin position="1"/>
        <end position="22"/>
    </location>
</feature>
<comment type="caution">
    <text evidence="2">The sequence shown here is derived from an EMBL/GenBank/DDBJ whole genome shotgun (WGS) entry which is preliminary data.</text>
</comment>
<feature type="chain" id="PRO_5042065502" description="Secreted protein" evidence="1">
    <location>
        <begin position="23"/>
        <end position="223"/>
    </location>
</feature>
<dbReference type="AlphaFoldDB" id="A0AAE3KPZ0"/>
<evidence type="ECO:0000256" key="1">
    <source>
        <dbReference type="SAM" id="SignalP"/>
    </source>
</evidence>
<evidence type="ECO:0008006" key="4">
    <source>
        <dbReference type="Google" id="ProtNLM"/>
    </source>
</evidence>
<dbReference type="Proteomes" id="UP001206128">
    <property type="component" value="Unassembled WGS sequence"/>
</dbReference>
<name>A0AAE3KPZ0_9PSEU</name>
<keyword evidence="3" id="KW-1185">Reference proteome</keyword>
<sequence length="223" mass="23074">MRTRCRTVLTAVVVGTAMTLVAEMNGIALAQASAQGSAAIGKADISDEKGNHLVLNRVGGCRFNHRSDPRIIDLKVSDVLYFDDAYSDCGHNSDTAKTVRTRAGAKLFRLGVLQRWNGPKIELTDYEAACSADGDGSGTTARVGGVSGLPEGSVPVEIPANHTVTVPSPTAGDPPMARITFNKVGSTRSGGSSTDLMHVKLFPEGGPASGEVSVASVSCQMGG</sequence>
<protein>
    <recommendedName>
        <fullName evidence="4">Secreted protein</fullName>
    </recommendedName>
</protein>
<dbReference type="EMBL" id="JAMTCK010000032">
    <property type="protein sequence ID" value="MCP2170393.1"/>
    <property type="molecule type" value="Genomic_DNA"/>
</dbReference>
<accession>A0AAE3KPZ0</accession>
<gene>
    <name evidence="2" type="ORF">LX83_007284</name>
</gene>
<dbReference type="RefSeq" id="WP_253780662.1">
    <property type="nucleotide sequence ID" value="NZ_JAMTCK010000032.1"/>
</dbReference>
<keyword evidence="1" id="KW-0732">Signal</keyword>
<organism evidence="2 3">
    <name type="scientific">Goodfellowiella coeruleoviolacea</name>
    <dbReference type="NCBI Taxonomy" id="334858"/>
    <lineage>
        <taxon>Bacteria</taxon>
        <taxon>Bacillati</taxon>
        <taxon>Actinomycetota</taxon>
        <taxon>Actinomycetes</taxon>
        <taxon>Pseudonocardiales</taxon>
        <taxon>Pseudonocardiaceae</taxon>
        <taxon>Goodfellowiella</taxon>
    </lineage>
</organism>
<evidence type="ECO:0000313" key="3">
    <source>
        <dbReference type="Proteomes" id="UP001206128"/>
    </source>
</evidence>